<proteinExistence type="predicted"/>
<evidence type="ECO:0000313" key="1">
    <source>
        <dbReference type="EMBL" id="KAF8732828.1"/>
    </source>
</evidence>
<accession>A0A835FA43</accession>
<reference evidence="1" key="1">
    <citation type="submission" date="2020-07" db="EMBL/GenBank/DDBJ databases">
        <title>Genome sequence and genetic diversity analysis of an under-domesticated orphan crop, white fonio (Digitaria exilis).</title>
        <authorList>
            <person name="Bennetzen J.L."/>
            <person name="Chen S."/>
            <person name="Ma X."/>
            <person name="Wang X."/>
            <person name="Yssel A.E.J."/>
            <person name="Chaluvadi S.R."/>
            <person name="Johnson M."/>
            <person name="Gangashetty P."/>
            <person name="Hamidou F."/>
            <person name="Sanogo M.D."/>
            <person name="Zwaenepoel A."/>
            <person name="Wallace J."/>
            <person name="Van De Peer Y."/>
            <person name="Van Deynze A."/>
        </authorList>
    </citation>
    <scope>NUCLEOTIDE SEQUENCE</scope>
    <source>
        <tissue evidence="1">Leaves</tissue>
    </source>
</reference>
<dbReference type="PANTHER" id="PTHR33605">
    <property type="entry name" value="EARLY NODULIN-93"/>
    <property type="match status" value="1"/>
</dbReference>
<dbReference type="Proteomes" id="UP000636709">
    <property type="component" value="Unassembled WGS sequence"/>
</dbReference>
<protein>
    <submittedName>
        <fullName evidence="1">Uncharacterized protein</fullName>
    </submittedName>
</protein>
<dbReference type="PANTHER" id="PTHR33605:SF4">
    <property type="entry name" value="EARLY NODULIN-RELATED"/>
    <property type="match status" value="1"/>
</dbReference>
<gene>
    <name evidence="1" type="ORF">HU200_015171</name>
</gene>
<dbReference type="EMBL" id="JACEFO010001603">
    <property type="protein sequence ID" value="KAF8732828.1"/>
    <property type="molecule type" value="Genomic_DNA"/>
</dbReference>
<organism evidence="1 2">
    <name type="scientific">Digitaria exilis</name>
    <dbReference type="NCBI Taxonomy" id="1010633"/>
    <lineage>
        <taxon>Eukaryota</taxon>
        <taxon>Viridiplantae</taxon>
        <taxon>Streptophyta</taxon>
        <taxon>Embryophyta</taxon>
        <taxon>Tracheophyta</taxon>
        <taxon>Spermatophyta</taxon>
        <taxon>Magnoliopsida</taxon>
        <taxon>Liliopsida</taxon>
        <taxon>Poales</taxon>
        <taxon>Poaceae</taxon>
        <taxon>PACMAD clade</taxon>
        <taxon>Panicoideae</taxon>
        <taxon>Panicodae</taxon>
        <taxon>Paniceae</taxon>
        <taxon>Anthephorinae</taxon>
        <taxon>Digitaria</taxon>
    </lineage>
</organism>
<dbReference type="AlphaFoldDB" id="A0A835FA43"/>
<dbReference type="Pfam" id="PF03386">
    <property type="entry name" value="ENOD93"/>
    <property type="match status" value="1"/>
</dbReference>
<name>A0A835FA43_9POAL</name>
<sequence>MIDQAGAWRAPLAVPTAQSAQHLCQRAHRLLSRSSLAYVRTFRLGTQNHVLFPGDAPTGVPSPFGVWVPLRSYKSKPPSGILLSSHSHRCTELAASCDNQFITTMPTPVTRESIEEHLARAKKCSHEAAFAGAKAAAIATVASGIPTLASVRVLPWARANINPAVAGMAYFIAADKKVVALARQHSYENAPEDIKKTYQQQEEEDTGRPVFTVVLAYVARHACPRWPPSPAEIAVTASAPTCRDSSAASSLDGSTFSSDLPVALQLLHGGVHATAKSRILDSLLVDGPDRLARPPALTTRPRGRRLRLVRPCSFTLSPAGIMAQSPWITLAREKYRPTQNHAFVYPNPLYSSDFNRGAHHLVDAVERNPSNSLSVTNSRVEGWRRRAHLRPAARVGLTEL</sequence>
<comment type="caution">
    <text evidence="1">The sequence shown here is derived from an EMBL/GenBank/DDBJ whole genome shotgun (WGS) entry which is preliminary data.</text>
</comment>
<keyword evidence="2" id="KW-1185">Reference proteome</keyword>
<dbReference type="InterPro" id="IPR005050">
    <property type="entry name" value="Enod93"/>
</dbReference>
<evidence type="ECO:0000313" key="2">
    <source>
        <dbReference type="Proteomes" id="UP000636709"/>
    </source>
</evidence>